<gene>
    <name evidence="2" type="ORF">FC98_GL001550</name>
</gene>
<feature type="chain" id="PRO_5039186162" evidence="1">
    <location>
        <begin position="30"/>
        <end position="284"/>
    </location>
</feature>
<keyword evidence="1" id="KW-0732">Signal</keyword>
<feature type="signal peptide" evidence="1">
    <location>
        <begin position="1"/>
        <end position="29"/>
    </location>
</feature>
<organism evidence="2 3">
    <name type="scientific">Lentilactobacillus kisonensis DSM 19906 = JCM 15041</name>
    <dbReference type="NCBI Taxonomy" id="1423766"/>
    <lineage>
        <taxon>Bacteria</taxon>
        <taxon>Bacillati</taxon>
        <taxon>Bacillota</taxon>
        <taxon>Bacilli</taxon>
        <taxon>Lactobacillales</taxon>
        <taxon>Lactobacillaceae</taxon>
        <taxon>Lentilactobacillus</taxon>
    </lineage>
</organism>
<dbReference type="PATRIC" id="fig|1423766.4.peg.1604"/>
<sequence length="284" mass="32185">MMNSKSKQFLLMVMAAVVLLISLSANVSAKKQMLPPKESLITEYYYQTKKPIKTWISLSNPAAKTNEDRQIIIPKGTVVSGQPVEVKNKQIKKIVIKSSSLSYQIKKAAIQPGYYLEHWQDLTGDIKYSKARFKPVKKPQYVVPYSEGNLCLGTVPKDYPDTFASNQLTVTSDGYIELYKYDVNSGPEGFSNKPMGMAKINKTRVNKNVCYLYYSNHVTGLNDQRVRKSGKYQYRLKVADEDNIKTQTIWDGGKQAFVARLYYAHYAIGNVTYYTEVGEMSLDG</sequence>
<comment type="caution">
    <text evidence="2">The sequence shown here is derived from an EMBL/GenBank/DDBJ whole genome shotgun (WGS) entry which is preliminary data.</text>
</comment>
<dbReference type="EMBL" id="AZEB01000028">
    <property type="protein sequence ID" value="KRL20377.1"/>
    <property type="molecule type" value="Genomic_DNA"/>
</dbReference>
<proteinExistence type="predicted"/>
<dbReference type="AlphaFoldDB" id="A0A0R1NKK8"/>
<evidence type="ECO:0000256" key="1">
    <source>
        <dbReference type="SAM" id="SignalP"/>
    </source>
</evidence>
<accession>A0A0R1NKK8</accession>
<name>A0A0R1NKK8_9LACO</name>
<evidence type="ECO:0000313" key="2">
    <source>
        <dbReference type="EMBL" id="KRL20377.1"/>
    </source>
</evidence>
<evidence type="ECO:0000313" key="3">
    <source>
        <dbReference type="Proteomes" id="UP000051439"/>
    </source>
</evidence>
<keyword evidence="3" id="KW-1185">Reference proteome</keyword>
<protein>
    <submittedName>
        <fullName evidence="2">Uncharacterized protein</fullName>
    </submittedName>
</protein>
<reference evidence="2 3" key="1">
    <citation type="journal article" date="2015" name="Genome Announc.">
        <title>Expanding the biotechnology potential of lactobacilli through comparative genomics of 213 strains and associated genera.</title>
        <authorList>
            <person name="Sun Z."/>
            <person name="Harris H.M."/>
            <person name="McCann A."/>
            <person name="Guo C."/>
            <person name="Argimon S."/>
            <person name="Zhang W."/>
            <person name="Yang X."/>
            <person name="Jeffery I.B."/>
            <person name="Cooney J.C."/>
            <person name="Kagawa T.F."/>
            <person name="Liu W."/>
            <person name="Song Y."/>
            <person name="Salvetti E."/>
            <person name="Wrobel A."/>
            <person name="Rasinkangas P."/>
            <person name="Parkhill J."/>
            <person name="Rea M.C."/>
            <person name="O'Sullivan O."/>
            <person name="Ritari J."/>
            <person name="Douillard F.P."/>
            <person name="Paul Ross R."/>
            <person name="Yang R."/>
            <person name="Briner A.E."/>
            <person name="Felis G.E."/>
            <person name="de Vos W.M."/>
            <person name="Barrangou R."/>
            <person name="Klaenhammer T.R."/>
            <person name="Caufield P.W."/>
            <person name="Cui Y."/>
            <person name="Zhang H."/>
            <person name="O'Toole P.W."/>
        </authorList>
    </citation>
    <scope>NUCLEOTIDE SEQUENCE [LARGE SCALE GENOMIC DNA]</scope>
    <source>
        <strain evidence="2 3">DSM 19906</strain>
    </source>
</reference>
<dbReference type="RefSeq" id="WP_056949597.1">
    <property type="nucleotide sequence ID" value="NZ_AZEB01000028.1"/>
</dbReference>
<dbReference type="Proteomes" id="UP000051439">
    <property type="component" value="Unassembled WGS sequence"/>
</dbReference>